<keyword evidence="4 12" id="KW-0808">Transferase</keyword>
<evidence type="ECO:0000256" key="3">
    <source>
        <dbReference type="ARBA" id="ARBA00017144"/>
    </source>
</evidence>
<comment type="caution">
    <text evidence="14">The sequence shown here is derived from an EMBL/GenBank/DDBJ whole genome shotgun (WGS) entry which is preliminary data.</text>
</comment>
<dbReference type="GO" id="GO:0006233">
    <property type="term" value="P:dTDP biosynthetic process"/>
    <property type="evidence" value="ECO:0007669"/>
    <property type="project" value="InterPro"/>
</dbReference>
<gene>
    <name evidence="12 14" type="primary">tmk</name>
    <name evidence="14" type="ORF">BWY41_02235</name>
</gene>
<dbReference type="EC" id="2.7.4.9" evidence="2 12"/>
<accession>A0A1V5SI39</accession>
<evidence type="ECO:0000259" key="13">
    <source>
        <dbReference type="Pfam" id="PF02223"/>
    </source>
</evidence>
<dbReference type="NCBIfam" id="TIGR00041">
    <property type="entry name" value="DTMP_kinase"/>
    <property type="match status" value="1"/>
</dbReference>
<name>A0A1V5SI39_9BACT</name>
<comment type="function">
    <text evidence="11 12">Phosphorylation of dTMP to form dTDP in both de novo and salvage pathways of dTTP synthesis.</text>
</comment>
<evidence type="ECO:0000256" key="11">
    <source>
        <dbReference type="ARBA" id="ARBA00057735"/>
    </source>
</evidence>
<evidence type="ECO:0000256" key="7">
    <source>
        <dbReference type="ARBA" id="ARBA00022777"/>
    </source>
</evidence>
<dbReference type="SUPFAM" id="SSF52540">
    <property type="entry name" value="P-loop containing nucleoside triphosphate hydrolases"/>
    <property type="match status" value="1"/>
</dbReference>
<evidence type="ECO:0000256" key="4">
    <source>
        <dbReference type="ARBA" id="ARBA00022679"/>
    </source>
</evidence>
<proteinExistence type="inferred from homology"/>
<evidence type="ECO:0000256" key="8">
    <source>
        <dbReference type="ARBA" id="ARBA00022840"/>
    </source>
</evidence>
<organism evidence="14">
    <name type="scientific">Candidatus Atribacter allofermentans</name>
    <dbReference type="NCBI Taxonomy" id="1852833"/>
    <lineage>
        <taxon>Bacteria</taxon>
        <taxon>Pseudomonadati</taxon>
        <taxon>Atribacterota</taxon>
        <taxon>Atribacteria</taxon>
        <taxon>Atribacterales</taxon>
        <taxon>Atribacteraceae</taxon>
        <taxon>Atribacter</taxon>
    </lineage>
</organism>
<evidence type="ECO:0000256" key="12">
    <source>
        <dbReference type="HAMAP-Rule" id="MF_00165"/>
    </source>
</evidence>
<dbReference type="EMBL" id="MWBQ01000224">
    <property type="protein sequence ID" value="OQA54157.1"/>
    <property type="molecule type" value="Genomic_DNA"/>
</dbReference>
<comment type="similarity">
    <text evidence="1 12">Belongs to the thymidylate kinase family.</text>
</comment>
<dbReference type="PANTHER" id="PTHR10344">
    <property type="entry name" value="THYMIDYLATE KINASE"/>
    <property type="match status" value="1"/>
</dbReference>
<keyword evidence="7 12" id="KW-0418">Kinase</keyword>
<dbReference type="CDD" id="cd01672">
    <property type="entry name" value="TMPK"/>
    <property type="match status" value="1"/>
</dbReference>
<dbReference type="Gene3D" id="3.40.50.300">
    <property type="entry name" value="P-loop containing nucleotide triphosphate hydrolases"/>
    <property type="match status" value="1"/>
</dbReference>
<keyword evidence="5 12" id="KW-0545">Nucleotide biosynthesis</keyword>
<dbReference type="GO" id="GO:0006235">
    <property type="term" value="P:dTTP biosynthetic process"/>
    <property type="evidence" value="ECO:0007669"/>
    <property type="project" value="UniProtKB-UniRule"/>
</dbReference>
<dbReference type="GO" id="GO:0005829">
    <property type="term" value="C:cytosol"/>
    <property type="evidence" value="ECO:0007669"/>
    <property type="project" value="TreeGrafter"/>
</dbReference>
<feature type="binding site" evidence="12">
    <location>
        <begin position="13"/>
        <end position="20"/>
    </location>
    <ligand>
        <name>ATP</name>
        <dbReference type="ChEBI" id="CHEBI:30616"/>
    </ligand>
</feature>
<evidence type="ECO:0000256" key="1">
    <source>
        <dbReference type="ARBA" id="ARBA00009776"/>
    </source>
</evidence>
<evidence type="ECO:0000256" key="5">
    <source>
        <dbReference type="ARBA" id="ARBA00022727"/>
    </source>
</evidence>
<keyword evidence="6 12" id="KW-0547">Nucleotide-binding</keyword>
<evidence type="ECO:0000256" key="9">
    <source>
        <dbReference type="ARBA" id="ARBA00029962"/>
    </source>
</evidence>
<dbReference type="InterPro" id="IPR039430">
    <property type="entry name" value="Thymidylate_kin-like_dom"/>
</dbReference>
<dbReference type="PANTHER" id="PTHR10344:SF4">
    <property type="entry name" value="UMP-CMP KINASE 2, MITOCHONDRIAL"/>
    <property type="match status" value="1"/>
</dbReference>
<evidence type="ECO:0000256" key="2">
    <source>
        <dbReference type="ARBA" id="ARBA00012980"/>
    </source>
</evidence>
<feature type="domain" description="Thymidylate kinase-like" evidence="13">
    <location>
        <begin position="11"/>
        <end position="205"/>
    </location>
</feature>
<evidence type="ECO:0000256" key="6">
    <source>
        <dbReference type="ARBA" id="ARBA00022741"/>
    </source>
</evidence>
<dbReference type="Proteomes" id="UP000485569">
    <property type="component" value="Unassembled WGS sequence"/>
</dbReference>
<protein>
    <recommendedName>
        <fullName evidence="3 12">Thymidylate kinase</fullName>
        <ecNumber evidence="2 12">2.7.4.9</ecNumber>
    </recommendedName>
    <alternativeName>
        <fullName evidence="9 12">dTMP kinase</fullName>
    </alternativeName>
</protein>
<dbReference type="InterPro" id="IPR018094">
    <property type="entry name" value="Thymidylate_kinase"/>
</dbReference>
<dbReference type="HAMAP" id="MF_00165">
    <property type="entry name" value="Thymidylate_kinase"/>
    <property type="match status" value="1"/>
</dbReference>
<dbReference type="AlphaFoldDB" id="A0A1V5SI39"/>
<dbReference type="GO" id="GO:0004798">
    <property type="term" value="F:dTMP kinase activity"/>
    <property type="evidence" value="ECO:0007669"/>
    <property type="project" value="UniProtKB-UniRule"/>
</dbReference>
<dbReference type="GO" id="GO:0006227">
    <property type="term" value="P:dUDP biosynthetic process"/>
    <property type="evidence" value="ECO:0007669"/>
    <property type="project" value="TreeGrafter"/>
</dbReference>
<comment type="catalytic activity">
    <reaction evidence="10 12">
        <text>dTMP + ATP = dTDP + ADP</text>
        <dbReference type="Rhea" id="RHEA:13517"/>
        <dbReference type="ChEBI" id="CHEBI:30616"/>
        <dbReference type="ChEBI" id="CHEBI:58369"/>
        <dbReference type="ChEBI" id="CHEBI:63528"/>
        <dbReference type="ChEBI" id="CHEBI:456216"/>
        <dbReference type="EC" id="2.7.4.9"/>
    </reaction>
</comment>
<keyword evidence="8 12" id="KW-0067">ATP-binding</keyword>
<evidence type="ECO:0000313" key="14">
    <source>
        <dbReference type="EMBL" id="OQA54157.1"/>
    </source>
</evidence>
<sequence>MRHFPGLFITFEGIEGTGKSTHAKHLFAFLKEKRYPVLFTVEPGGTEIGNQIRSILLHPQTGEVDAVTELFLFEASRREHVLQVIQPALQIGKIVLCVRFCDSTIAYQGYGRGLSVEMIQYLNSLATNGLVPDLTLLLDIDPEEGLRRSFHHTAPQELRFEEEFMKKKDVLDSIRRGFFKIAEGEPNRFQVISTVESKDVVFERIKNYVLAAIQDKKRRNVP</sequence>
<dbReference type="InterPro" id="IPR027417">
    <property type="entry name" value="P-loop_NTPase"/>
</dbReference>
<reference evidence="14" key="1">
    <citation type="submission" date="2017-02" db="EMBL/GenBank/DDBJ databases">
        <title>Delving into the versatile metabolic prowess of the omnipresent phylum Bacteroidetes.</title>
        <authorList>
            <person name="Nobu M.K."/>
            <person name="Mei R."/>
            <person name="Narihiro T."/>
            <person name="Kuroda K."/>
            <person name="Liu W.-T."/>
        </authorList>
    </citation>
    <scope>NUCLEOTIDE SEQUENCE</scope>
    <source>
        <strain evidence="14">ADurb.Bin276</strain>
    </source>
</reference>
<dbReference type="FunFam" id="3.40.50.300:FF:000225">
    <property type="entry name" value="Thymidylate kinase"/>
    <property type="match status" value="1"/>
</dbReference>
<dbReference type="GO" id="GO:0005524">
    <property type="term" value="F:ATP binding"/>
    <property type="evidence" value="ECO:0007669"/>
    <property type="project" value="UniProtKB-UniRule"/>
</dbReference>
<evidence type="ECO:0000256" key="10">
    <source>
        <dbReference type="ARBA" id="ARBA00048743"/>
    </source>
</evidence>
<dbReference type="Pfam" id="PF02223">
    <property type="entry name" value="Thymidylate_kin"/>
    <property type="match status" value="1"/>
</dbReference>